<dbReference type="InterPro" id="IPR004843">
    <property type="entry name" value="Calcineurin-like_PHP"/>
</dbReference>
<dbReference type="Gene3D" id="3.60.21.10">
    <property type="match status" value="1"/>
</dbReference>
<dbReference type="Pfam" id="PF00149">
    <property type="entry name" value="Metallophos"/>
    <property type="match status" value="1"/>
</dbReference>
<dbReference type="SUPFAM" id="SSF56300">
    <property type="entry name" value="Metallo-dependent phosphatases"/>
    <property type="match status" value="1"/>
</dbReference>
<dbReference type="EMBL" id="LS992241">
    <property type="protein sequence ID" value="SYX85163.1"/>
    <property type="molecule type" value="Genomic_DNA"/>
</dbReference>
<organism evidence="3 4">
    <name type="scientific">Paenibacillus alvei</name>
    <name type="common">Bacillus alvei</name>
    <dbReference type="NCBI Taxonomy" id="44250"/>
    <lineage>
        <taxon>Bacteria</taxon>
        <taxon>Bacillati</taxon>
        <taxon>Bacillota</taxon>
        <taxon>Bacilli</taxon>
        <taxon>Bacillales</taxon>
        <taxon>Paenibacillaceae</taxon>
        <taxon>Paenibacillus</taxon>
    </lineage>
</organism>
<reference evidence="4" key="1">
    <citation type="submission" date="2018-08" db="EMBL/GenBank/DDBJ databases">
        <authorList>
            <person name="Chevrot R."/>
        </authorList>
    </citation>
    <scope>NUCLEOTIDE SEQUENCE [LARGE SCALE GENOMIC DNA]</scope>
</reference>
<evidence type="ECO:0000313" key="3">
    <source>
        <dbReference type="EMBL" id="SYX85163.1"/>
    </source>
</evidence>
<dbReference type="InterPro" id="IPR029052">
    <property type="entry name" value="Metallo-depent_PP-like"/>
</dbReference>
<dbReference type="InterPro" id="IPR041796">
    <property type="entry name" value="Mre11_N"/>
</dbReference>
<protein>
    <submittedName>
        <fullName evidence="3">Metallophosphoesterase</fullName>
    </submittedName>
</protein>
<dbReference type="AlphaFoldDB" id="A0A383RE99"/>
<gene>
    <name evidence="3" type="ORF">PBLR_13585</name>
</gene>
<sequence length="466" mass="53148">MIPFRFLHAADLHVDSPFRGLQALPDKLKGEVQESTFAAWDNLVRLAIRAKVDFVVISGDLYDGRDRSLKAQWRLQRGMEQLQDQQIPVYIIHGNHDPLHREVKWEWPSNVTVFSTDKPQVVIIPNKNGKPLAVVCGMSYGDMAVYENLAAMYPNCPERNAVQTWNVLSFDEECTVHADSVEETIHGNQQTVAANQLFRIGLLHGTVDGSAEHDPYAPCSKRELVEKGYDYWALGHIHKREVLHESPYIVYPGNTQGRHVKETGAKGCYLVNVNELGDVSLQFETLDTVRWRQEQIDVSGISSLQSIMQLLDEKMAVWKGEDRERLTLIRVELTGRTPLYASLQQESFPEQWREAWQAQELDHASYEEVSGILWPIALRISCTPDIDIEQWEATDSFPGDLIRIASQAQQHDTAREALIQEALETLLQQPRLRNWLASQSSETQEEWVREAMLVAVEWLQSGGKRS</sequence>
<name>A0A383RE99_PAEAL</name>
<feature type="domain" description="Calcineurin-like phosphoesterase" evidence="2">
    <location>
        <begin position="4"/>
        <end position="239"/>
    </location>
</feature>
<dbReference type="GO" id="GO:0016787">
    <property type="term" value="F:hydrolase activity"/>
    <property type="evidence" value="ECO:0007669"/>
    <property type="project" value="UniProtKB-KW"/>
</dbReference>
<proteinExistence type="predicted"/>
<dbReference type="CDD" id="cd00840">
    <property type="entry name" value="MPP_Mre11_N"/>
    <property type="match status" value="1"/>
</dbReference>
<keyword evidence="1" id="KW-0378">Hydrolase</keyword>
<evidence type="ECO:0000256" key="1">
    <source>
        <dbReference type="ARBA" id="ARBA00022801"/>
    </source>
</evidence>
<evidence type="ECO:0000313" key="4">
    <source>
        <dbReference type="Proteomes" id="UP000304148"/>
    </source>
</evidence>
<dbReference type="Proteomes" id="UP000304148">
    <property type="component" value="Chromosome"/>
</dbReference>
<dbReference type="InterPro" id="IPR050535">
    <property type="entry name" value="DNA_Repair-Maintenance_Comp"/>
</dbReference>
<dbReference type="RefSeq" id="WP_138186879.1">
    <property type="nucleotide sequence ID" value="NZ_LS992241.1"/>
</dbReference>
<dbReference type="PANTHER" id="PTHR30337">
    <property type="entry name" value="COMPONENT OF ATP-DEPENDENT DSDNA EXONUCLEASE"/>
    <property type="match status" value="1"/>
</dbReference>
<evidence type="ECO:0000259" key="2">
    <source>
        <dbReference type="Pfam" id="PF00149"/>
    </source>
</evidence>
<accession>A0A383RE99</accession>
<dbReference type="PANTHER" id="PTHR30337:SF7">
    <property type="entry name" value="PHOSPHOESTERASE"/>
    <property type="match status" value="1"/>
</dbReference>